<dbReference type="OrthoDB" id="5297544at2"/>
<dbReference type="AlphaFoldDB" id="A0A1Z3N563"/>
<dbReference type="Pfam" id="PF03884">
    <property type="entry name" value="YacG"/>
    <property type="match status" value="1"/>
</dbReference>
<feature type="region of interest" description="Disordered" evidence="3">
    <location>
        <begin position="52"/>
        <end position="73"/>
    </location>
</feature>
<dbReference type="InterPro" id="IPR005584">
    <property type="entry name" value="DNA_gyrase_inhibitor_YacG"/>
</dbReference>
<evidence type="ECO:0000256" key="3">
    <source>
        <dbReference type="SAM" id="MobiDB-lite"/>
    </source>
</evidence>
<evidence type="ECO:0000313" key="4">
    <source>
        <dbReference type="EMBL" id="ASD62527.1"/>
    </source>
</evidence>
<evidence type="ECO:0000256" key="2">
    <source>
        <dbReference type="ARBA" id="ARBA00022833"/>
    </source>
</evidence>
<dbReference type="SUPFAM" id="SSF57716">
    <property type="entry name" value="Glucocorticoid receptor-like (DNA-binding domain)"/>
    <property type="match status" value="1"/>
</dbReference>
<proteinExistence type="inferred from homology"/>
<sequence>MTESQSRQVKCPQCGRLALYSNENPFRPFCSERCRLIDLGEWASESYRIPVKDSSSDALTSMDDDDYPGEDKH</sequence>
<dbReference type="PANTHER" id="PTHR36150:SF1">
    <property type="entry name" value="DNA GYRASE INHIBITOR YACG"/>
    <property type="match status" value="1"/>
</dbReference>
<dbReference type="RefSeq" id="WP_088564159.1">
    <property type="nucleotide sequence ID" value="NZ_CP020946.1"/>
</dbReference>
<keyword evidence="1" id="KW-0479">Metal-binding</keyword>
<gene>
    <name evidence="4" type="ORF">B9G79_02560</name>
</gene>
<name>A0A1Z3N563_BDEBC</name>
<dbReference type="EMBL" id="CP020946">
    <property type="protein sequence ID" value="ASD62527.1"/>
    <property type="molecule type" value="Genomic_DNA"/>
</dbReference>
<reference evidence="4 5" key="1">
    <citation type="submission" date="2017-04" db="EMBL/GenBank/DDBJ databases">
        <title>Whole genome sequence of Bdellovibrio bacteriovorus strain SSB218315.</title>
        <authorList>
            <person name="Oyedara O."/>
            <person name="Rodriguez-Perez M.A."/>
        </authorList>
    </citation>
    <scope>NUCLEOTIDE SEQUENCE [LARGE SCALE GENOMIC DNA]</scope>
    <source>
        <strain evidence="4 5">SSB218315</strain>
    </source>
</reference>
<dbReference type="Proteomes" id="UP000197003">
    <property type="component" value="Chromosome"/>
</dbReference>
<dbReference type="Gene3D" id="3.30.50.10">
    <property type="entry name" value="Erythroid Transcription Factor GATA-1, subunit A"/>
    <property type="match status" value="1"/>
</dbReference>
<dbReference type="GO" id="GO:0008270">
    <property type="term" value="F:zinc ion binding"/>
    <property type="evidence" value="ECO:0007669"/>
    <property type="project" value="InterPro"/>
</dbReference>
<dbReference type="PANTHER" id="PTHR36150">
    <property type="entry name" value="DNA GYRASE INHIBITOR YACG"/>
    <property type="match status" value="1"/>
</dbReference>
<evidence type="ECO:0000256" key="1">
    <source>
        <dbReference type="ARBA" id="ARBA00022723"/>
    </source>
</evidence>
<evidence type="ECO:0000313" key="5">
    <source>
        <dbReference type="Proteomes" id="UP000197003"/>
    </source>
</evidence>
<organism evidence="4 5">
    <name type="scientific">Bdellovibrio bacteriovorus</name>
    <dbReference type="NCBI Taxonomy" id="959"/>
    <lineage>
        <taxon>Bacteria</taxon>
        <taxon>Pseudomonadati</taxon>
        <taxon>Bdellovibrionota</taxon>
        <taxon>Bdellovibrionia</taxon>
        <taxon>Bdellovibrionales</taxon>
        <taxon>Pseudobdellovibrionaceae</taxon>
        <taxon>Bdellovibrio</taxon>
    </lineage>
</organism>
<feature type="compositionally biased region" description="Acidic residues" evidence="3">
    <location>
        <begin position="62"/>
        <end position="73"/>
    </location>
</feature>
<dbReference type="GO" id="GO:0006355">
    <property type="term" value="P:regulation of DNA-templated transcription"/>
    <property type="evidence" value="ECO:0007669"/>
    <property type="project" value="InterPro"/>
</dbReference>
<dbReference type="HAMAP" id="MF_00649">
    <property type="entry name" value="DNA_gyrase_inhibitor_YacG"/>
    <property type="match status" value="1"/>
</dbReference>
<accession>A0A1Z3N563</accession>
<protein>
    <submittedName>
        <fullName evidence="4">DNA gyrase inhibitor YacG</fullName>
    </submittedName>
</protein>
<dbReference type="InterPro" id="IPR013088">
    <property type="entry name" value="Znf_NHR/GATA"/>
</dbReference>
<keyword evidence="2" id="KW-0862">Zinc</keyword>